<accession>A0A4C1TYS7</accession>
<comment type="caution">
    <text evidence="2">The sequence shown here is derived from an EMBL/GenBank/DDBJ whole genome shotgun (WGS) entry which is preliminary data.</text>
</comment>
<proteinExistence type="predicted"/>
<protein>
    <submittedName>
        <fullName evidence="2">Uncharacterized protein</fullName>
    </submittedName>
</protein>
<feature type="region of interest" description="Disordered" evidence="1">
    <location>
        <begin position="1"/>
        <end position="28"/>
    </location>
</feature>
<dbReference type="AlphaFoldDB" id="A0A4C1TYS7"/>
<reference evidence="2 3" key="1">
    <citation type="journal article" date="2019" name="Commun. Biol.">
        <title>The bagworm genome reveals a unique fibroin gene that provides high tensile strength.</title>
        <authorList>
            <person name="Kono N."/>
            <person name="Nakamura H."/>
            <person name="Ohtoshi R."/>
            <person name="Tomita M."/>
            <person name="Numata K."/>
            <person name="Arakawa K."/>
        </authorList>
    </citation>
    <scope>NUCLEOTIDE SEQUENCE [LARGE SCALE GENOMIC DNA]</scope>
</reference>
<evidence type="ECO:0000313" key="2">
    <source>
        <dbReference type="EMBL" id="GBP19223.1"/>
    </source>
</evidence>
<dbReference type="EMBL" id="BGZK01000105">
    <property type="protein sequence ID" value="GBP19223.1"/>
    <property type="molecule type" value="Genomic_DNA"/>
</dbReference>
<feature type="compositionally biased region" description="Polar residues" evidence="1">
    <location>
        <begin position="1"/>
        <end position="10"/>
    </location>
</feature>
<evidence type="ECO:0000313" key="3">
    <source>
        <dbReference type="Proteomes" id="UP000299102"/>
    </source>
</evidence>
<dbReference type="Proteomes" id="UP000299102">
    <property type="component" value="Unassembled WGS sequence"/>
</dbReference>
<name>A0A4C1TYS7_EUMVA</name>
<organism evidence="2 3">
    <name type="scientific">Eumeta variegata</name>
    <name type="common">Bagworm moth</name>
    <name type="synonym">Eumeta japonica</name>
    <dbReference type="NCBI Taxonomy" id="151549"/>
    <lineage>
        <taxon>Eukaryota</taxon>
        <taxon>Metazoa</taxon>
        <taxon>Ecdysozoa</taxon>
        <taxon>Arthropoda</taxon>
        <taxon>Hexapoda</taxon>
        <taxon>Insecta</taxon>
        <taxon>Pterygota</taxon>
        <taxon>Neoptera</taxon>
        <taxon>Endopterygota</taxon>
        <taxon>Lepidoptera</taxon>
        <taxon>Glossata</taxon>
        <taxon>Ditrysia</taxon>
        <taxon>Tineoidea</taxon>
        <taxon>Psychidae</taxon>
        <taxon>Oiketicinae</taxon>
        <taxon>Eumeta</taxon>
    </lineage>
</organism>
<gene>
    <name evidence="2" type="ORF">EVAR_11546_1</name>
</gene>
<evidence type="ECO:0000256" key="1">
    <source>
        <dbReference type="SAM" id="MobiDB-lite"/>
    </source>
</evidence>
<sequence>MASLNTTQNDRVVKVTGGSSAPDVGASRANQRGPLFAHYLRQTAIISEVRPPEIFMLQNEGSDLKPTSNRCRIDTVTDTVIEA</sequence>
<keyword evidence="3" id="KW-1185">Reference proteome</keyword>